<evidence type="ECO:0000256" key="5">
    <source>
        <dbReference type="ARBA" id="ARBA00023306"/>
    </source>
</evidence>
<feature type="binding site" evidence="7">
    <location>
        <begin position="103"/>
        <end position="109"/>
    </location>
    <ligand>
        <name>ATP</name>
        <dbReference type="ChEBI" id="CHEBI:30616"/>
    </ligand>
</feature>
<dbReference type="Pfam" id="PF01225">
    <property type="entry name" value="Mur_ligase"/>
    <property type="match status" value="1"/>
</dbReference>
<evidence type="ECO:0000256" key="8">
    <source>
        <dbReference type="RuleBase" id="RU004135"/>
    </source>
</evidence>
<feature type="binding site" evidence="7">
    <location>
        <position position="27"/>
    </location>
    <ligand>
        <name>UDP-N-acetyl-alpha-D-muramoyl-L-alanyl-D-glutamate</name>
        <dbReference type="ChEBI" id="CHEBI:83900"/>
    </ligand>
</feature>
<feature type="domain" description="Mur ligase C-terminal" evidence="10">
    <location>
        <begin position="326"/>
        <end position="454"/>
    </location>
</feature>
<comment type="function">
    <text evidence="7">Catalyzes the addition of meso-diaminopimelic acid to the nucleotide precursor UDP-N-acetylmuramoyl-L-alanyl-D-glutamate (UMAG) in the biosynthesis of bacterial cell-wall peptidoglycan.</text>
</comment>
<evidence type="ECO:0000256" key="6">
    <source>
        <dbReference type="ARBA" id="ARBA00023316"/>
    </source>
</evidence>
<dbReference type="GO" id="GO:0005737">
    <property type="term" value="C:cytoplasm"/>
    <property type="evidence" value="ECO:0007669"/>
    <property type="project" value="UniProtKB-SubCell"/>
</dbReference>
<dbReference type="GO" id="GO:0009252">
    <property type="term" value="P:peptidoglycan biosynthetic process"/>
    <property type="evidence" value="ECO:0007669"/>
    <property type="project" value="UniProtKB-UniRule"/>
</dbReference>
<dbReference type="PANTHER" id="PTHR23135:SF4">
    <property type="entry name" value="UDP-N-ACETYLMURAMOYL-L-ALANYL-D-GLUTAMATE--2,6-DIAMINOPIMELATE LIGASE MURE HOMOLOG, CHLOROPLASTIC"/>
    <property type="match status" value="1"/>
</dbReference>
<dbReference type="Pfam" id="PF08245">
    <property type="entry name" value="Mur_ligase_M"/>
    <property type="match status" value="1"/>
</dbReference>
<dbReference type="OrthoDB" id="9800958at2"/>
<dbReference type="HAMAP" id="MF_00208">
    <property type="entry name" value="MurE"/>
    <property type="match status" value="1"/>
</dbReference>
<feature type="domain" description="Mur ligase central" evidence="11">
    <location>
        <begin position="101"/>
        <end position="304"/>
    </location>
</feature>
<evidence type="ECO:0000256" key="2">
    <source>
        <dbReference type="ARBA" id="ARBA00022618"/>
    </source>
</evidence>
<feature type="binding site" evidence="7">
    <location>
        <begin position="399"/>
        <end position="402"/>
    </location>
    <ligand>
        <name>meso-2,6-diaminopimelate</name>
        <dbReference type="ChEBI" id="CHEBI:57791"/>
    </ligand>
</feature>
<dbReference type="AlphaFoldDB" id="A0A2U1SP68"/>
<keyword evidence="7" id="KW-0460">Magnesium</keyword>
<evidence type="ECO:0000313" key="13">
    <source>
        <dbReference type="Proteomes" id="UP000245137"/>
    </source>
</evidence>
<keyword evidence="3 7" id="KW-0133">Cell shape</keyword>
<dbReference type="InterPro" id="IPR004101">
    <property type="entry name" value="Mur_ligase_C"/>
</dbReference>
<comment type="subcellular location">
    <subcellularLocation>
        <location evidence="7 8">Cytoplasm</location>
    </subcellularLocation>
</comment>
<dbReference type="Gene3D" id="3.40.1390.10">
    <property type="entry name" value="MurE/MurF, N-terminal domain"/>
    <property type="match status" value="1"/>
</dbReference>
<accession>A0A2U1SP68</accession>
<dbReference type="EC" id="6.3.2.13" evidence="7"/>
<dbReference type="Gene3D" id="3.90.190.20">
    <property type="entry name" value="Mur ligase, C-terminal domain"/>
    <property type="match status" value="1"/>
</dbReference>
<dbReference type="UniPathway" id="UPA00219"/>
<dbReference type="GO" id="GO:0008360">
    <property type="term" value="P:regulation of cell shape"/>
    <property type="evidence" value="ECO:0007669"/>
    <property type="project" value="UniProtKB-KW"/>
</dbReference>
<dbReference type="SUPFAM" id="SSF63418">
    <property type="entry name" value="MurE/MurF N-terminal domain"/>
    <property type="match status" value="1"/>
</dbReference>
<dbReference type="InterPro" id="IPR005761">
    <property type="entry name" value="UDP-N-AcMur-Glu-dNH2Pim_ligase"/>
</dbReference>
<evidence type="ECO:0000259" key="9">
    <source>
        <dbReference type="Pfam" id="PF01225"/>
    </source>
</evidence>
<dbReference type="InterPro" id="IPR036615">
    <property type="entry name" value="Mur_ligase_C_dom_sf"/>
</dbReference>
<proteinExistence type="inferred from homology"/>
<keyword evidence="7" id="KW-0963">Cytoplasm</keyword>
<organism evidence="12 13">
    <name type="scientific">Methylosinus sporium</name>
    <dbReference type="NCBI Taxonomy" id="428"/>
    <lineage>
        <taxon>Bacteria</taxon>
        <taxon>Pseudomonadati</taxon>
        <taxon>Pseudomonadota</taxon>
        <taxon>Alphaproteobacteria</taxon>
        <taxon>Hyphomicrobiales</taxon>
        <taxon>Methylocystaceae</taxon>
        <taxon>Methylosinus</taxon>
    </lineage>
</organism>
<dbReference type="Pfam" id="PF02875">
    <property type="entry name" value="Mur_ligase_C"/>
    <property type="match status" value="1"/>
</dbReference>
<reference evidence="12 13" key="1">
    <citation type="journal article" date="2018" name="Appl. Microbiol. Biotechnol.">
        <title>Co-cultivation of the strictly anaerobic methanogen Methanosarcina barkeri with aerobic methanotrophs in an oxygen-limited membrane bioreactor.</title>
        <authorList>
            <person name="In 't Zandt M.H."/>
            <person name="van den Bosch T.J.M."/>
            <person name="Rijkers R."/>
            <person name="van Kessel M.A.H.J."/>
            <person name="Jetten M.S.M."/>
            <person name="Welte C.U."/>
        </authorList>
    </citation>
    <scope>NUCLEOTIDE SEQUENCE [LARGE SCALE GENOMIC DNA]</scope>
    <source>
        <strain evidence="12 13">DSM 17706</strain>
    </source>
</reference>
<comment type="caution">
    <text evidence="12">The sequence shown here is derived from an EMBL/GenBank/DDBJ whole genome shotgun (WGS) entry which is preliminary data.</text>
</comment>
<keyword evidence="4 7" id="KW-0573">Peptidoglycan synthesis</keyword>
<gene>
    <name evidence="7" type="primary">murE</name>
    <name evidence="12" type="ORF">C5689_13355</name>
</gene>
<keyword evidence="5 7" id="KW-0131">Cell cycle</keyword>
<evidence type="ECO:0000259" key="11">
    <source>
        <dbReference type="Pfam" id="PF08245"/>
    </source>
</evidence>
<comment type="pathway">
    <text evidence="7 8">Cell wall biogenesis; peptidoglycan biosynthesis.</text>
</comment>
<dbReference type="Gene3D" id="3.40.1190.10">
    <property type="entry name" value="Mur-like, catalytic domain"/>
    <property type="match status" value="1"/>
</dbReference>
<feature type="domain" description="Mur ligase N-terminal catalytic" evidence="9">
    <location>
        <begin position="20"/>
        <end position="89"/>
    </location>
</feature>
<protein>
    <recommendedName>
        <fullName evidence="7">UDP-N-acetylmuramoyl-L-alanyl-D-glutamate--2,6-diaminopimelate ligase</fullName>
        <ecNumber evidence="7">6.3.2.13</ecNumber>
    </recommendedName>
    <alternativeName>
        <fullName evidence="7">Meso-A2pm-adding enzyme</fullName>
    </alternativeName>
    <alternativeName>
        <fullName evidence="7">Meso-diaminopimelate-adding enzyme</fullName>
    </alternativeName>
    <alternativeName>
        <fullName evidence="7">UDP-MurNAc-L-Ala-D-Glu:meso-diaminopimelate ligase</fullName>
    </alternativeName>
    <alternativeName>
        <fullName evidence="7">UDP-MurNAc-tripeptide synthetase</fullName>
    </alternativeName>
    <alternativeName>
        <fullName evidence="7">UDP-N-acetylmuramyl-tripeptide synthetase</fullName>
    </alternativeName>
</protein>
<evidence type="ECO:0000256" key="3">
    <source>
        <dbReference type="ARBA" id="ARBA00022960"/>
    </source>
</evidence>
<dbReference type="NCBIfam" id="NF001124">
    <property type="entry name" value="PRK00139.1-2"/>
    <property type="match status" value="1"/>
</dbReference>
<dbReference type="NCBIfam" id="TIGR01085">
    <property type="entry name" value="murE"/>
    <property type="match status" value="1"/>
</dbReference>
<feature type="short sequence motif" description="Meso-diaminopimelate recognition motif" evidence="7">
    <location>
        <begin position="399"/>
        <end position="402"/>
    </location>
</feature>
<comment type="catalytic activity">
    <reaction evidence="7">
        <text>UDP-N-acetyl-alpha-D-muramoyl-L-alanyl-D-glutamate + meso-2,6-diaminopimelate + ATP = UDP-N-acetyl-alpha-D-muramoyl-L-alanyl-gamma-D-glutamyl-meso-2,6-diaminopimelate + ADP + phosphate + H(+)</text>
        <dbReference type="Rhea" id="RHEA:23676"/>
        <dbReference type="ChEBI" id="CHEBI:15378"/>
        <dbReference type="ChEBI" id="CHEBI:30616"/>
        <dbReference type="ChEBI" id="CHEBI:43474"/>
        <dbReference type="ChEBI" id="CHEBI:57791"/>
        <dbReference type="ChEBI" id="CHEBI:83900"/>
        <dbReference type="ChEBI" id="CHEBI:83905"/>
        <dbReference type="ChEBI" id="CHEBI:456216"/>
        <dbReference type="EC" id="6.3.2.13"/>
    </reaction>
</comment>
<feature type="binding site" evidence="7">
    <location>
        <position position="172"/>
    </location>
    <ligand>
        <name>UDP-N-acetyl-alpha-D-muramoyl-L-alanyl-D-glutamate</name>
        <dbReference type="ChEBI" id="CHEBI:83900"/>
    </ligand>
</feature>
<dbReference type="SUPFAM" id="SSF53244">
    <property type="entry name" value="MurD-like peptide ligases, peptide-binding domain"/>
    <property type="match status" value="1"/>
</dbReference>
<dbReference type="GO" id="GO:0008765">
    <property type="term" value="F:UDP-N-acetylmuramoylalanyl-D-glutamate-2,6-diaminopimelate ligase activity"/>
    <property type="evidence" value="ECO:0007669"/>
    <property type="project" value="UniProtKB-UniRule"/>
</dbReference>
<dbReference type="InterPro" id="IPR036565">
    <property type="entry name" value="Mur-like_cat_sf"/>
</dbReference>
<dbReference type="InterPro" id="IPR013221">
    <property type="entry name" value="Mur_ligase_cen"/>
</dbReference>
<dbReference type="PANTHER" id="PTHR23135">
    <property type="entry name" value="MUR LIGASE FAMILY MEMBER"/>
    <property type="match status" value="1"/>
</dbReference>
<comment type="similarity">
    <text evidence="1 7">Belongs to the MurCDEF family. MurE subfamily.</text>
</comment>
<feature type="binding site" evidence="7">
    <location>
        <position position="375"/>
    </location>
    <ligand>
        <name>meso-2,6-diaminopimelate</name>
        <dbReference type="ChEBI" id="CHEBI:57791"/>
    </ligand>
</feature>
<feature type="binding site" evidence="7">
    <location>
        <begin position="145"/>
        <end position="146"/>
    </location>
    <ligand>
        <name>UDP-N-acetyl-alpha-D-muramoyl-L-alanyl-D-glutamate</name>
        <dbReference type="ChEBI" id="CHEBI:83900"/>
    </ligand>
</feature>
<dbReference type="GO" id="GO:0000287">
    <property type="term" value="F:magnesium ion binding"/>
    <property type="evidence" value="ECO:0007669"/>
    <property type="project" value="UniProtKB-UniRule"/>
</dbReference>
<name>A0A2U1SP68_METSR</name>
<dbReference type="Proteomes" id="UP000245137">
    <property type="component" value="Unassembled WGS sequence"/>
</dbReference>
<evidence type="ECO:0000256" key="4">
    <source>
        <dbReference type="ARBA" id="ARBA00022984"/>
    </source>
</evidence>
<dbReference type="SUPFAM" id="SSF53623">
    <property type="entry name" value="MurD-like peptide ligases, catalytic domain"/>
    <property type="match status" value="1"/>
</dbReference>
<sequence length="483" mass="50500">MRLSELLDEATAADCDDLDIAGVTADSRDVREAYAFFAVPGHAGDGLAYAADARARGARVIVAPRAAEVGLPLVVVADVRAALARAAARFFPRQPDIVAAVTGTSGKSSVVDFLRQIWLTLGRDAASLGTIGIVDKNGAHYGSLTTPGPVALHQSLDALAARGVTHLAMEASSLGIDQRRLDGVRLTVGAFTNFSRDHLDHHRDLEEYFVAKMRLFDTLLAPGRTAVIDADSSVAARVIEICEKRGLTIFDVGEKGRAISLLEAKADALGSQLRLRCGDETFAVALPLAGAFQISNALVAAGMAIACGEEPAQVFAALEKLRGAPGRLEFIGARAGAPVFVDYAHKPDALDKVLAALRPLAKGRLVVVFGAGGDRDRGKRPLMGEIAARAADVVVVTDDNPRSEEPATIRAAILEAARGVGAAQVHEIGDRTAAIRAAVSWLRAGDALVVAGKGHETGQIIGDQVLPFSDRAAVEAALQGESE</sequence>
<dbReference type="GO" id="GO:0051301">
    <property type="term" value="P:cell division"/>
    <property type="evidence" value="ECO:0007669"/>
    <property type="project" value="UniProtKB-KW"/>
</dbReference>
<comment type="caution">
    <text evidence="7">Lacks conserved residue(s) required for the propagation of feature annotation.</text>
</comment>
<dbReference type="NCBIfam" id="NF001126">
    <property type="entry name" value="PRK00139.1-4"/>
    <property type="match status" value="1"/>
</dbReference>
<keyword evidence="13" id="KW-1185">Reference proteome</keyword>
<evidence type="ECO:0000256" key="7">
    <source>
        <dbReference type="HAMAP-Rule" id="MF_00208"/>
    </source>
</evidence>
<evidence type="ECO:0000313" key="12">
    <source>
        <dbReference type="EMBL" id="PWB93407.1"/>
    </source>
</evidence>
<feature type="binding site" evidence="7">
    <location>
        <position position="180"/>
    </location>
    <ligand>
        <name>UDP-N-acetyl-alpha-D-muramoyl-L-alanyl-D-glutamate</name>
        <dbReference type="ChEBI" id="CHEBI:83900"/>
    </ligand>
</feature>
<feature type="modified residue" description="N6-carboxylysine" evidence="7">
    <location>
        <position position="212"/>
    </location>
</feature>
<keyword evidence="6 7" id="KW-0961">Cell wall biogenesis/degradation</keyword>
<dbReference type="GO" id="GO:0071555">
    <property type="term" value="P:cell wall organization"/>
    <property type="evidence" value="ECO:0007669"/>
    <property type="project" value="UniProtKB-KW"/>
</dbReference>
<dbReference type="InterPro" id="IPR000713">
    <property type="entry name" value="Mur_ligase_N"/>
</dbReference>
<dbReference type="GO" id="GO:0005524">
    <property type="term" value="F:ATP binding"/>
    <property type="evidence" value="ECO:0007669"/>
    <property type="project" value="UniProtKB-UniRule"/>
</dbReference>
<feature type="binding site" evidence="7">
    <location>
        <position position="456"/>
    </location>
    <ligand>
        <name>meso-2,6-diaminopimelate</name>
        <dbReference type="ChEBI" id="CHEBI:57791"/>
    </ligand>
</feature>
<dbReference type="RefSeq" id="WP_108917770.1">
    <property type="nucleotide sequence ID" value="NZ_BGJY01000011.1"/>
</dbReference>
<dbReference type="EMBL" id="PUIV01000022">
    <property type="protein sequence ID" value="PWB93407.1"/>
    <property type="molecule type" value="Genomic_DNA"/>
</dbReference>
<evidence type="ECO:0000256" key="1">
    <source>
        <dbReference type="ARBA" id="ARBA00005898"/>
    </source>
</evidence>
<feature type="binding site" evidence="7">
    <location>
        <position position="452"/>
    </location>
    <ligand>
        <name>meso-2,6-diaminopimelate</name>
        <dbReference type="ChEBI" id="CHEBI:57791"/>
    </ligand>
</feature>
<comment type="cofactor">
    <cofactor evidence="7">
        <name>Mg(2+)</name>
        <dbReference type="ChEBI" id="CHEBI:18420"/>
    </cofactor>
</comment>
<evidence type="ECO:0000259" key="10">
    <source>
        <dbReference type="Pfam" id="PF02875"/>
    </source>
</evidence>
<keyword evidence="7" id="KW-0547">Nucleotide-binding</keyword>
<keyword evidence="7 12" id="KW-0436">Ligase</keyword>
<dbReference type="InterPro" id="IPR035911">
    <property type="entry name" value="MurE/MurF_N"/>
</dbReference>
<feature type="binding site" evidence="7">
    <location>
        <position position="178"/>
    </location>
    <ligand>
        <name>UDP-N-acetyl-alpha-D-muramoyl-L-alanyl-D-glutamate</name>
        <dbReference type="ChEBI" id="CHEBI:83900"/>
    </ligand>
</feature>
<keyword evidence="2 7" id="KW-0132">Cell division</keyword>
<keyword evidence="7" id="KW-0067">ATP-binding</keyword>
<comment type="PTM">
    <text evidence="7">Carboxylation is probably crucial for Mg(2+) binding and, consequently, for the gamma-phosphate positioning of ATP.</text>
</comment>